<evidence type="ECO:0000313" key="3">
    <source>
        <dbReference type="EMBL" id="PNR30244.1"/>
    </source>
</evidence>
<protein>
    <recommendedName>
        <fullName evidence="2">KANL3/Tex30 alpha/beta hydrolase-like domain-containing protein</fullName>
    </recommendedName>
</protein>
<dbReference type="InterPro" id="IPR026555">
    <property type="entry name" value="NSL3/Tex30"/>
</dbReference>
<dbReference type="OrthoDB" id="6415022at2759"/>
<reference evidence="3 5" key="1">
    <citation type="journal article" date="2008" name="Science">
        <title>The Physcomitrella genome reveals evolutionary insights into the conquest of land by plants.</title>
        <authorList>
            <person name="Rensing S."/>
            <person name="Lang D."/>
            <person name="Zimmer A."/>
            <person name="Terry A."/>
            <person name="Salamov A."/>
            <person name="Shapiro H."/>
            <person name="Nishiyama T."/>
            <person name="Perroud P.-F."/>
            <person name="Lindquist E."/>
            <person name="Kamisugi Y."/>
            <person name="Tanahashi T."/>
            <person name="Sakakibara K."/>
            <person name="Fujita T."/>
            <person name="Oishi K."/>
            <person name="Shin-I T."/>
            <person name="Kuroki Y."/>
            <person name="Toyoda A."/>
            <person name="Suzuki Y."/>
            <person name="Hashimoto A."/>
            <person name="Yamaguchi K."/>
            <person name="Sugano A."/>
            <person name="Kohara Y."/>
            <person name="Fujiyama A."/>
            <person name="Anterola A."/>
            <person name="Aoki S."/>
            <person name="Ashton N."/>
            <person name="Barbazuk W.B."/>
            <person name="Barker E."/>
            <person name="Bennetzen J."/>
            <person name="Bezanilla M."/>
            <person name="Blankenship R."/>
            <person name="Cho S.H."/>
            <person name="Dutcher S."/>
            <person name="Estelle M."/>
            <person name="Fawcett J.A."/>
            <person name="Gundlach H."/>
            <person name="Hanada K."/>
            <person name="Heyl A."/>
            <person name="Hicks K.A."/>
            <person name="Hugh J."/>
            <person name="Lohr M."/>
            <person name="Mayer K."/>
            <person name="Melkozernov A."/>
            <person name="Murata T."/>
            <person name="Nelson D."/>
            <person name="Pils B."/>
            <person name="Prigge M."/>
            <person name="Reiss B."/>
            <person name="Renner T."/>
            <person name="Rombauts S."/>
            <person name="Rushton P."/>
            <person name="Sanderfoot A."/>
            <person name="Schween G."/>
            <person name="Shiu S.-H."/>
            <person name="Stueber K."/>
            <person name="Theodoulou F.L."/>
            <person name="Tu H."/>
            <person name="Van de Peer Y."/>
            <person name="Verrier P.J."/>
            <person name="Waters E."/>
            <person name="Wood A."/>
            <person name="Yang L."/>
            <person name="Cove D."/>
            <person name="Cuming A."/>
            <person name="Hasebe M."/>
            <person name="Lucas S."/>
            <person name="Mishler D.B."/>
            <person name="Reski R."/>
            <person name="Grigoriev I."/>
            <person name="Quatrano R.S."/>
            <person name="Boore J.L."/>
        </authorList>
    </citation>
    <scope>NUCLEOTIDE SEQUENCE [LARGE SCALE GENOMIC DNA]</scope>
    <source>
        <strain evidence="4 5">cv. Gransden 2004</strain>
    </source>
</reference>
<dbReference type="EnsemblPlants" id="Pp3c22_1320V3.2">
    <property type="protein sequence ID" value="Pp3c22_1320V3.2"/>
    <property type="gene ID" value="Pp3c22_1320"/>
</dbReference>
<reference evidence="4" key="3">
    <citation type="submission" date="2020-12" db="UniProtKB">
        <authorList>
            <consortium name="EnsemblPlants"/>
        </authorList>
    </citation>
    <scope>IDENTIFICATION</scope>
</reference>
<evidence type="ECO:0000256" key="1">
    <source>
        <dbReference type="SAM" id="MobiDB-lite"/>
    </source>
</evidence>
<dbReference type="PANTHER" id="PTHR13136:SF11">
    <property type="entry name" value="TESTIS-EXPRESSED PROTEIN 30"/>
    <property type="match status" value="1"/>
</dbReference>
<proteinExistence type="predicted"/>
<dbReference type="AlphaFoldDB" id="A0A2K1ILU1"/>
<dbReference type="FunFam" id="3.40.50.1820:FF:000207">
    <property type="entry name" value="Alpha/beta-Hydrolases superfamily protein"/>
    <property type="match status" value="1"/>
</dbReference>
<dbReference type="Gene3D" id="3.40.50.1820">
    <property type="entry name" value="alpha/beta hydrolase"/>
    <property type="match status" value="1"/>
</dbReference>
<feature type="domain" description="KANL3/Tex30 alpha/beta hydrolase-like" evidence="2">
    <location>
        <begin position="78"/>
        <end position="270"/>
    </location>
</feature>
<dbReference type="PANTHER" id="PTHR13136">
    <property type="entry name" value="TESTIS DEVELOPMENT PROTEIN PRTD"/>
    <property type="match status" value="1"/>
</dbReference>
<keyword evidence="5" id="KW-1185">Reference proteome</keyword>
<dbReference type="STRING" id="3218.A0A2K1ILU1"/>
<dbReference type="GeneID" id="112274814"/>
<dbReference type="PaxDb" id="3218-PP1S162_139V6.2"/>
<feature type="compositionally biased region" description="Basic and acidic residues" evidence="1">
    <location>
        <begin position="49"/>
        <end position="58"/>
    </location>
</feature>
<dbReference type="EMBL" id="ABEU02000022">
    <property type="protein sequence ID" value="PNR30244.1"/>
    <property type="molecule type" value="Genomic_DNA"/>
</dbReference>
<accession>A0A2K1ILU1</accession>
<dbReference type="EnsemblPlants" id="Pp3c22_1320V3.1">
    <property type="protein sequence ID" value="Pp3c22_1320V3.1"/>
    <property type="gene ID" value="Pp3c22_1320"/>
</dbReference>
<dbReference type="InterPro" id="IPR046879">
    <property type="entry name" value="KANL3/Tex30_Abhydrolase"/>
</dbReference>
<feature type="region of interest" description="Disordered" evidence="1">
    <location>
        <begin position="1"/>
        <end position="68"/>
    </location>
</feature>
<dbReference type="Proteomes" id="UP000006727">
    <property type="component" value="Chromosome 22"/>
</dbReference>
<dbReference type="Gramene" id="Pp3c22_1320V3.1">
    <property type="protein sequence ID" value="Pp3c22_1320V3.1"/>
    <property type="gene ID" value="Pp3c22_1320"/>
</dbReference>
<organism evidence="3">
    <name type="scientific">Physcomitrium patens</name>
    <name type="common">Spreading-leaved earth moss</name>
    <name type="synonym">Physcomitrella patens</name>
    <dbReference type="NCBI Taxonomy" id="3218"/>
    <lineage>
        <taxon>Eukaryota</taxon>
        <taxon>Viridiplantae</taxon>
        <taxon>Streptophyta</taxon>
        <taxon>Embryophyta</taxon>
        <taxon>Bryophyta</taxon>
        <taxon>Bryophytina</taxon>
        <taxon>Bryopsida</taxon>
        <taxon>Funariidae</taxon>
        <taxon>Funariales</taxon>
        <taxon>Funariaceae</taxon>
        <taxon>Physcomitrium</taxon>
    </lineage>
</organism>
<dbReference type="InterPro" id="IPR029058">
    <property type="entry name" value="AB_hydrolase_fold"/>
</dbReference>
<evidence type="ECO:0000259" key="2">
    <source>
        <dbReference type="Pfam" id="PF20408"/>
    </source>
</evidence>
<dbReference type="KEGG" id="ppp:112274814"/>
<dbReference type="OMA" id="SCMVAAD"/>
<dbReference type="FunCoup" id="A0A2K1ILU1">
    <property type="interactions" value="1"/>
</dbReference>
<name>A0A2K1ILU1_PHYPA</name>
<dbReference type="Pfam" id="PF20408">
    <property type="entry name" value="Abhydrolase_11"/>
    <property type="match status" value="1"/>
</dbReference>
<sequence length="278" mass="29830">MARPKRRRAASPPPEEAAAVAAPSKSRSNRKEALMKSVVQQPSKKSKRNQKDGLKQGEGEPSGSVAELKSNPHKLAAPLVVFAHGAGANSSHEWMVRWKKLLAEATNAVEVVTFDYPYCANGKKGAPPKAEKLVESHREEISRAVSQHPGHPLVLVGKSMGSRVSCIIAGTEGTDVAAVVCLGYPLKGANGALRDQTLLELQTPVLFVQGSKDSMCPLTELEKVLKNLSVMNEVHVVEGGDHSLKKGKRAGGLSQEEEDQKALEHINAFITKALTNTK</sequence>
<dbReference type="SUPFAM" id="SSF53474">
    <property type="entry name" value="alpha/beta-Hydrolases"/>
    <property type="match status" value="1"/>
</dbReference>
<dbReference type="RefSeq" id="XP_024360354.1">
    <property type="nucleotide sequence ID" value="XM_024504586.2"/>
</dbReference>
<evidence type="ECO:0000313" key="5">
    <source>
        <dbReference type="Proteomes" id="UP000006727"/>
    </source>
</evidence>
<dbReference type="Gramene" id="Pp3c22_1320V3.2">
    <property type="protein sequence ID" value="Pp3c22_1320V3.2"/>
    <property type="gene ID" value="Pp3c22_1320"/>
</dbReference>
<reference evidence="3 5" key="2">
    <citation type="journal article" date="2018" name="Plant J.">
        <title>The Physcomitrella patens chromosome-scale assembly reveals moss genome structure and evolution.</title>
        <authorList>
            <person name="Lang D."/>
            <person name="Ullrich K.K."/>
            <person name="Murat F."/>
            <person name="Fuchs J."/>
            <person name="Jenkins J."/>
            <person name="Haas F.B."/>
            <person name="Piednoel M."/>
            <person name="Gundlach H."/>
            <person name="Van Bel M."/>
            <person name="Meyberg R."/>
            <person name="Vives C."/>
            <person name="Morata J."/>
            <person name="Symeonidi A."/>
            <person name="Hiss M."/>
            <person name="Muchero W."/>
            <person name="Kamisugi Y."/>
            <person name="Saleh O."/>
            <person name="Blanc G."/>
            <person name="Decker E.L."/>
            <person name="van Gessel N."/>
            <person name="Grimwood J."/>
            <person name="Hayes R.D."/>
            <person name="Graham S.W."/>
            <person name="Gunter L.E."/>
            <person name="McDaniel S.F."/>
            <person name="Hoernstein S.N.W."/>
            <person name="Larsson A."/>
            <person name="Li F.W."/>
            <person name="Perroud P.F."/>
            <person name="Phillips J."/>
            <person name="Ranjan P."/>
            <person name="Rokshar D.S."/>
            <person name="Rothfels C.J."/>
            <person name="Schneider L."/>
            <person name="Shu S."/>
            <person name="Stevenson D.W."/>
            <person name="Thummler F."/>
            <person name="Tillich M."/>
            <person name="Villarreal Aguilar J.C."/>
            <person name="Widiez T."/>
            <person name="Wong G.K."/>
            <person name="Wymore A."/>
            <person name="Zhang Y."/>
            <person name="Zimmer A.D."/>
            <person name="Quatrano R.S."/>
            <person name="Mayer K.F.X."/>
            <person name="Goodstein D."/>
            <person name="Casacuberta J.M."/>
            <person name="Vandepoele K."/>
            <person name="Reski R."/>
            <person name="Cuming A.C."/>
            <person name="Tuskan G.A."/>
            <person name="Maumus F."/>
            <person name="Salse J."/>
            <person name="Schmutz J."/>
            <person name="Rensing S.A."/>
        </authorList>
    </citation>
    <scope>NUCLEOTIDE SEQUENCE [LARGE SCALE GENOMIC DNA]</scope>
    <source>
        <strain evidence="4 5">cv. Gransden 2004</strain>
    </source>
</reference>
<feature type="compositionally biased region" description="Low complexity" evidence="1">
    <location>
        <begin position="16"/>
        <end position="26"/>
    </location>
</feature>
<gene>
    <name evidence="4" type="primary">LOC112274814</name>
    <name evidence="3" type="ORF">PHYPA_026560</name>
</gene>
<evidence type="ECO:0000313" key="4">
    <source>
        <dbReference type="EnsemblPlants" id="Pp3c22_1320V3.1"/>
    </source>
</evidence>